<sequence length="61" mass="6482">MLITFGVRRHVSLKSLEYPTTNGMPGSKGSNGGENETWGVKEGASRLGGGYAVTEERPAEN</sequence>
<organism evidence="2 3">
    <name type="scientific">Pseudomonas fluorescens</name>
    <dbReference type="NCBI Taxonomy" id="294"/>
    <lineage>
        <taxon>Bacteria</taxon>
        <taxon>Pseudomonadati</taxon>
        <taxon>Pseudomonadota</taxon>
        <taxon>Gammaproteobacteria</taxon>
        <taxon>Pseudomonadales</taxon>
        <taxon>Pseudomonadaceae</taxon>
        <taxon>Pseudomonas</taxon>
    </lineage>
</organism>
<proteinExistence type="predicted"/>
<comment type="caution">
    <text evidence="2">The sequence shown here is derived from an EMBL/GenBank/DDBJ whole genome shotgun (WGS) entry which is preliminary data.</text>
</comment>
<feature type="region of interest" description="Disordered" evidence="1">
    <location>
        <begin position="18"/>
        <end position="61"/>
    </location>
</feature>
<dbReference type="AlphaFoldDB" id="A0A8H2NQ30"/>
<protein>
    <submittedName>
        <fullName evidence="2">Uncharacterized protein</fullName>
    </submittedName>
</protein>
<accession>A0A8H2NQ30</accession>
<gene>
    <name evidence="2" type="ORF">PS900_01879</name>
</gene>
<reference evidence="2 3" key="1">
    <citation type="submission" date="2019-09" db="EMBL/GenBank/DDBJ databases">
        <authorList>
            <person name="Chandra G."/>
            <person name="Truman W A."/>
        </authorList>
    </citation>
    <scope>NUCLEOTIDE SEQUENCE [LARGE SCALE GENOMIC DNA]</scope>
    <source>
        <strain evidence="2">PS900</strain>
    </source>
</reference>
<evidence type="ECO:0000313" key="2">
    <source>
        <dbReference type="EMBL" id="VVO82265.1"/>
    </source>
</evidence>
<evidence type="ECO:0000313" key="3">
    <source>
        <dbReference type="Proteomes" id="UP000325723"/>
    </source>
</evidence>
<dbReference type="EMBL" id="CABVIE010000005">
    <property type="protein sequence ID" value="VVO82265.1"/>
    <property type="molecule type" value="Genomic_DNA"/>
</dbReference>
<dbReference type="Proteomes" id="UP000325723">
    <property type="component" value="Unassembled WGS sequence"/>
</dbReference>
<evidence type="ECO:0000256" key="1">
    <source>
        <dbReference type="SAM" id="MobiDB-lite"/>
    </source>
</evidence>
<name>A0A8H2NQ30_PSEFL</name>